<evidence type="ECO:0000256" key="3">
    <source>
        <dbReference type="ARBA" id="ARBA00022827"/>
    </source>
</evidence>
<evidence type="ECO:0000256" key="1">
    <source>
        <dbReference type="ARBA" id="ARBA00001974"/>
    </source>
</evidence>
<dbReference type="EMBL" id="MIHC01000001">
    <property type="protein sequence ID" value="ODR10953.1"/>
    <property type="molecule type" value="Genomic_DNA"/>
</dbReference>
<dbReference type="STRING" id="243061.AWC25_21755"/>
<sequence length="383" mass="40910">MNDVDVLVIGAGPTGLTLAASLIDRGLRTVVADKQPEGANTSRAAAVNARTLEALDHLDVSRRMVKAGLIAPRFTIRQGRQILIPVHFDGLPTEHPYTLMLSQAETERLLLERLHELGGAVLRPKVLDRFIQDADGVTATFTDGERIRAGYLVGADGMHSTVRAQAGIGFAGGEFSESFTLADVRLSGEAPRDEVVLFYAKDGLTVLAPLPGNIFRVVAPTAHAPQVPSLEFVQSLLDSRGFGTGATVVSQLLWGTRFRIHHRVADSYRRGRVLLAGDAAHVHSPAGGQGMNLGIVDATSLAAALSETLSGALTTGTDAALDRYCSVQRDQAQHVLRLTGRLTRVSTLPRPLRPVRNAGMRLAARVPAVRQQLALELSGLSRG</sequence>
<name>A0A1E3TAP4_9MYCO</name>
<dbReference type="PANTHER" id="PTHR43004">
    <property type="entry name" value="TRK SYSTEM POTASSIUM UPTAKE PROTEIN"/>
    <property type="match status" value="1"/>
</dbReference>
<keyword evidence="5" id="KW-0560">Oxidoreductase</keyword>
<dbReference type="Proteomes" id="UP000094224">
    <property type="component" value="Unassembled WGS sequence"/>
</dbReference>
<dbReference type="Gene3D" id="3.50.50.60">
    <property type="entry name" value="FAD/NAD(P)-binding domain"/>
    <property type="match status" value="1"/>
</dbReference>
<dbReference type="RefSeq" id="WP_069398421.1">
    <property type="nucleotide sequence ID" value="NZ_JACKTB010000097.1"/>
</dbReference>
<dbReference type="PRINTS" id="PR00420">
    <property type="entry name" value="RNGMNOXGNASE"/>
</dbReference>
<dbReference type="PANTHER" id="PTHR43004:SF19">
    <property type="entry name" value="BINDING MONOOXYGENASE, PUTATIVE (JCVI)-RELATED"/>
    <property type="match status" value="1"/>
</dbReference>
<dbReference type="Gene3D" id="3.30.70.2450">
    <property type="match status" value="1"/>
</dbReference>
<comment type="caution">
    <text evidence="5">The sequence shown here is derived from an EMBL/GenBank/DDBJ whole genome shotgun (WGS) entry which is preliminary data.</text>
</comment>
<dbReference type="GO" id="GO:0016709">
    <property type="term" value="F:oxidoreductase activity, acting on paired donors, with incorporation or reduction of molecular oxygen, NAD(P)H as one donor, and incorporation of one atom of oxygen"/>
    <property type="evidence" value="ECO:0007669"/>
    <property type="project" value="UniProtKB-ARBA"/>
</dbReference>
<dbReference type="Pfam" id="PF01494">
    <property type="entry name" value="FAD_binding_3"/>
    <property type="match status" value="1"/>
</dbReference>
<evidence type="ECO:0000256" key="2">
    <source>
        <dbReference type="ARBA" id="ARBA00022630"/>
    </source>
</evidence>
<dbReference type="InterPro" id="IPR002938">
    <property type="entry name" value="FAD-bd"/>
</dbReference>
<organism evidence="5 6">
    <name type="scientific">Mycobacterium sherrisii</name>
    <dbReference type="NCBI Taxonomy" id="243061"/>
    <lineage>
        <taxon>Bacteria</taxon>
        <taxon>Bacillati</taxon>
        <taxon>Actinomycetota</taxon>
        <taxon>Actinomycetes</taxon>
        <taxon>Mycobacteriales</taxon>
        <taxon>Mycobacteriaceae</taxon>
        <taxon>Mycobacterium</taxon>
        <taxon>Mycobacterium simiae complex</taxon>
    </lineage>
</organism>
<dbReference type="InterPro" id="IPR050641">
    <property type="entry name" value="RIFMO-like"/>
</dbReference>
<evidence type="ECO:0000313" key="5">
    <source>
        <dbReference type="EMBL" id="ODR10953.1"/>
    </source>
</evidence>
<keyword evidence="5" id="KW-0503">Monooxygenase</keyword>
<feature type="domain" description="FAD-binding" evidence="4">
    <location>
        <begin position="3"/>
        <end position="337"/>
    </location>
</feature>
<dbReference type="GO" id="GO:0071949">
    <property type="term" value="F:FAD binding"/>
    <property type="evidence" value="ECO:0007669"/>
    <property type="project" value="InterPro"/>
</dbReference>
<keyword evidence="6" id="KW-1185">Reference proteome</keyword>
<accession>A0A1E3TAP4</accession>
<comment type="cofactor">
    <cofactor evidence="1">
        <name>FAD</name>
        <dbReference type="ChEBI" id="CHEBI:57692"/>
    </cofactor>
</comment>
<reference evidence="6" key="1">
    <citation type="submission" date="2016-09" db="EMBL/GenBank/DDBJ databases">
        <authorList>
            <person name="Greninger A.L."/>
            <person name="Jerome K.R."/>
            <person name="Mcnair B."/>
            <person name="Wallis C."/>
            <person name="Fang F."/>
        </authorList>
    </citation>
    <scope>NUCLEOTIDE SEQUENCE [LARGE SCALE GENOMIC DNA]</scope>
    <source>
        <strain evidence="6">BC1_M4</strain>
    </source>
</reference>
<keyword evidence="3" id="KW-0274">FAD</keyword>
<evidence type="ECO:0000259" key="4">
    <source>
        <dbReference type="Pfam" id="PF01494"/>
    </source>
</evidence>
<dbReference type="OrthoDB" id="8670884at2"/>
<dbReference type="AlphaFoldDB" id="A0A1E3TAP4"/>
<gene>
    <name evidence="5" type="ORF">BHQ21_00895</name>
</gene>
<keyword evidence="2" id="KW-0285">Flavoprotein</keyword>
<evidence type="ECO:0000313" key="6">
    <source>
        <dbReference type="Proteomes" id="UP000094224"/>
    </source>
</evidence>
<protein>
    <submittedName>
        <fullName evidence="5">Pentachlorophenol monooxygenase</fullName>
    </submittedName>
</protein>
<dbReference type="InterPro" id="IPR036188">
    <property type="entry name" value="FAD/NAD-bd_sf"/>
</dbReference>
<proteinExistence type="predicted"/>
<dbReference type="SUPFAM" id="SSF51905">
    <property type="entry name" value="FAD/NAD(P)-binding domain"/>
    <property type="match status" value="1"/>
</dbReference>